<organism evidence="3 4">
    <name type="scientific">Mucilaginibacter glaciei</name>
    <dbReference type="NCBI Taxonomy" id="2772109"/>
    <lineage>
        <taxon>Bacteria</taxon>
        <taxon>Pseudomonadati</taxon>
        <taxon>Bacteroidota</taxon>
        <taxon>Sphingobacteriia</taxon>
        <taxon>Sphingobacteriales</taxon>
        <taxon>Sphingobacteriaceae</taxon>
        <taxon>Mucilaginibacter</taxon>
    </lineage>
</organism>
<keyword evidence="4" id="KW-1185">Reference proteome</keyword>
<gene>
    <name evidence="3" type="ORF">IDJ76_08370</name>
</gene>
<dbReference type="PANTHER" id="PTHR34477">
    <property type="entry name" value="UPF0213 PROTEIN YHBQ"/>
    <property type="match status" value="1"/>
</dbReference>
<dbReference type="EMBL" id="JACWMX010000003">
    <property type="protein sequence ID" value="MBD1393110.1"/>
    <property type="molecule type" value="Genomic_DNA"/>
</dbReference>
<sequence>MQINQYCVYIITNNSNNVYYTGVTSDLKNRVLEHKGKIKTGFTAKYQCGKLVYFETFQWVDDAIAREKQIKAGSRKKKTDLIIGQNPDWNDLSYGWYD</sequence>
<dbReference type="Proteomes" id="UP000619078">
    <property type="component" value="Unassembled WGS sequence"/>
</dbReference>
<dbReference type="AlphaFoldDB" id="A0A926NQZ7"/>
<dbReference type="Gene3D" id="3.40.1440.10">
    <property type="entry name" value="GIY-YIG endonuclease"/>
    <property type="match status" value="1"/>
</dbReference>
<dbReference type="PROSITE" id="PS50164">
    <property type="entry name" value="GIY_YIG"/>
    <property type="match status" value="1"/>
</dbReference>
<evidence type="ECO:0000313" key="3">
    <source>
        <dbReference type="EMBL" id="MBD1393110.1"/>
    </source>
</evidence>
<dbReference type="SMART" id="SM00465">
    <property type="entry name" value="GIYc"/>
    <property type="match status" value="1"/>
</dbReference>
<accession>A0A926NQZ7</accession>
<dbReference type="PANTHER" id="PTHR34477:SF5">
    <property type="entry name" value="BSL5627 PROTEIN"/>
    <property type="match status" value="1"/>
</dbReference>
<dbReference type="InterPro" id="IPR050190">
    <property type="entry name" value="UPF0213_domain"/>
</dbReference>
<name>A0A926NQZ7_9SPHI</name>
<dbReference type="Pfam" id="PF01541">
    <property type="entry name" value="GIY-YIG"/>
    <property type="match status" value="1"/>
</dbReference>
<evidence type="ECO:0000256" key="1">
    <source>
        <dbReference type="ARBA" id="ARBA00007435"/>
    </source>
</evidence>
<evidence type="ECO:0000313" key="4">
    <source>
        <dbReference type="Proteomes" id="UP000619078"/>
    </source>
</evidence>
<dbReference type="InterPro" id="IPR000305">
    <property type="entry name" value="GIY-YIG_endonuc"/>
</dbReference>
<dbReference type="InterPro" id="IPR035901">
    <property type="entry name" value="GIY-YIG_endonuc_sf"/>
</dbReference>
<dbReference type="SUPFAM" id="SSF82771">
    <property type="entry name" value="GIY-YIG endonuclease"/>
    <property type="match status" value="1"/>
</dbReference>
<dbReference type="RefSeq" id="WP_191162703.1">
    <property type="nucleotide sequence ID" value="NZ_JACWMX010000003.1"/>
</dbReference>
<feature type="domain" description="GIY-YIG" evidence="2">
    <location>
        <begin position="4"/>
        <end position="80"/>
    </location>
</feature>
<proteinExistence type="inferred from homology"/>
<protein>
    <submittedName>
        <fullName evidence="3">GIY-YIG nuclease family protein</fullName>
    </submittedName>
</protein>
<reference evidence="3" key="1">
    <citation type="submission" date="2020-09" db="EMBL/GenBank/DDBJ databases">
        <title>Novel species of Mucilaginibacter isolated from a glacier on the Tibetan Plateau.</title>
        <authorList>
            <person name="Liu Q."/>
            <person name="Xin Y.-H."/>
        </authorList>
    </citation>
    <scope>NUCLEOTIDE SEQUENCE</scope>
    <source>
        <strain evidence="3">ZB1P21</strain>
    </source>
</reference>
<comment type="similarity">
    <text evidence="1">Belongs to the UPF0213 family.</text>
</comment>
<comment type="caution">
    <text evidence="3">The sequence shown here is derived from an EMBL/GenBank/DDBJ whole genome shotgun (WGS) entry which is preliminary data.</text>
</comment>
<dbReference type="CDD" id="cd10448">
    <property type="entry name" value="GIY-YIG_unchar_3"/>
    <property type="match status" value="1"/>
</dbReference>
<evidence type="ECO:0000259" key="2">
    <source>
        <dbReference type="PROSITE" id="PS50164"/>
    </source>
</evidence>